<dbReference type="Proteomes" id="UP000656548">
    <property type="component" value="Unassembled WGS sequence"/>
</dbReference>
<dbReference type="InterPro" id="IPR010640">
    <property type="entry name" value="Low_temperature_requirement_A"/>
</dbReference>
<feature type="transmembrane region" description="Helical" evidence="1">
    <location>
        <begin position="206"/>
        <end position="226"/>
    </location>
</feature>
<evidence type="ECO:0000256" key="1">
    <source>
        <dbReference type="SAM" id="Phobius"/>
    </source>
</evidence>
<protein>
    <submittedName>
        <fullName evidence="2">Low temperature requirement protein LtrA</fullName>
    </submittedName>
</protein>
<dbReference type="PANTHER" id="PTHR36840">
    <property type="entry name" value="BLL5714 PROTEIN"/>
    <property type="match status" value="1"/>
</dbReference>
<keyword evidence="1" id="KW-0472">Membrane</keyword>
<feature type="transmembrane region" description="Helical" evidence="1">
    <location>
        <begin position="316"/>
        <end position="335"/>
    </location>
</feature>
<evidence type="ECO:0000313" key="2">
    <source>
        <dbReference type="EMBL" id="MBE1575926.1"/>
    </source>
</evidence>
<feature type="transmembrane region" description="Helical" evidence="1">
    <location>
        <begin position="110"/>
        <end position="132"/>
    </location>
</feature>
<name>A0ABR9L5B8_9PSEU</name>
<organism evidence="2 3">
    <name type="scientific">Amycolatopsis roodepoortensis</name>
    <dbReference type="NCBI Taxonomy" id="700274"/>
    <lineage>
        <taxon>Bacteria</taxon>
        <taxon>Bacillati</taxon>
        <taxon>Actinomycetota</taxon>
        <taxon>Actinomycetes</taxon>
        <taxon>Pseudonocardiales</taxon>
        <taxon>Pseudonocardiaceae</taxon>
        <taxon>Amycolatopsis</taxon>
    </lineage>
</organism>
<feature type="transmembrane region" description="Helical" evidence="1">
    <location>
        <begin position="78"/>
        <end position="98"/>
    </location>
</feature>
<dbReference type="EMBL" id="JADBEJ010000004">
    <property type="protein sequence ID" value="MBE1575926.1"/>
    <property type="molecule type" value="Genomic_DNA"/>
</dbReference>
<feature type="transmembrane region" description="Helical" evidence="1">
    <location>
        <begin position="278"/>
        <end position="296"/>
    </location>
</feature>
<dbReference type="Pfam" id="PF06772">
    <property type="entry name" value="LtrA"/>
    <property type="match status" value="1"/>
</dbReference>
<feature type="transmembrane region" description="Helical" evidence="1">
    <location>
        <begin position="232"/>
        <end position="257"/>
    </location>
</feature>
<evidence type="ECO:0000313" key="3">
    <source>
        <dbReference type="Proteomes" id="UP000656548"/>
    </source>
</evidence>
<gene>
    <name evidence="2" type="ORF">H4W30_002973</name>
</gene>
<dbReference type="PANTHER" id="PTHR36840:SF1">
    <property type="entry name" value="BLL5714 PROTEIN"/>
    <property type="match status" value="1"/>
</dbReference>
<feature type="transmembrane region" description="Helical" evidence="1">
    <location>
        <begin position="21"/>
        <end position="41"/>
    </location>
</feature>
<comment type="caution">
    <text evidence="2">The sequence shown here is derived from an EMBL/GenBank/DDBJ whole genome shotgun (WGS) entry which is preliminary data.</text>
</comment>
<feature type="transmembrane region" description="Helical" evidence="1">
    <location>
        <begin position="144"/>
        <end position="164"/>
    </location>
</feature>
<feature type="transmembrane region" description="Helical" evidence="1">
    <location>
        <begin position="170"/>
        <end position="185"/>
    </location>
</feature>
<keyword evidence="1" id="KW-1133">Transmembrane helix</keyword>
<feature type="transmembrane region" description="Helical" evidence="1">
    <location>
        <begin position="365"/>
        <end position="385"/>
    </location>
</feature>
<feature type="transmembrane region" description="Helical" evidence="1">
    <location>
        <begin position="47"/>
        <end position="69"/>
    </location>
</feature>
<proteinExistence type="predicted"/>
<keyword evidence="3" id="KW-1185">Reference proteome</keyword>
<sequence>MPKKRGLHLVTREEDHKVTTLELFFDLVFVYAITQTTQLMADHLTPLGIGQGVAMIAVLWWCWCAYAWLANTLHVDRGIAQLAMFAAMGTMFLVSLTIPEAFTDLPGGLYAPLMFVGCYFLVRLLHLTAYFGAARTDPELRKTVLKMFVGLLPSVALLTAAAFFSGWVQLGIWAVALLADYVNVFRTRSSDWRLHQPGHFAERFGLIVIIALGESIVAIGIGISSYPMSWPITLAAVFGLTLASAMWWMYFAVVAHVSEHNLKRADGVERVRIGTDTYTFLHLPLIAGIVLVALGLKKSLLYVSDTEHHSLADGLHGTPIWALTGGLALYLIALSGLRRRNLGSWNVQRLVFAVVLLAATPLLELVPAIVLVGVVALAAVALVLFERRKLVSNPGLLAPPESLTGVTFASPVVAHPPKES</sequence>
<accession>A0ABR9L5B8</accession>
<keyword evidence="1" id="KW-0812">Transmembrane</keyword>
<reference evidence="2 3" key="1">
    <citation type="submission" date="2020-10" db="EMBL/GenBank/DDBJ databases">
        <title>Sequencing the genomes of 1000 actinobacteria strains.</title>
        <authorList>
            <person name="Klenk H.-P."/>
        </authorList>
    </citation>
    <scope>NUCLEOTIDE SEQUENCE [LARGE SCALE GENOMIC DNA]</scope>
    <source>
        <strain evidence="2 3">DSM 46661</strain>
    </source>
</reference>